<dbReference type="EMBL" id="CP002394">
    <property type="protein sequence ID" value="ADU30127.1"/>
    <property type="molecule type" value="Genomic_DNA"/>
</dbReference>
<dbReference type="Gene3D" id="1.20.120.1450">
    <property type="match status" value="1"/>
</dbReference>
<accession>E6TZF3</accession>
<reference evidence="1 2" key="1">
    <citation type="submission" date="2010-12" db="EMBL/GenBank/DDBJ databases">
        <title>Complete sequence of Bacillus cellulosilyticus DSM 2522.</title>
        <authorList>
            <consortium name="US DOE Joint Genome Institute"/>
            <person name="Lucas S."/>
            <person name="Copeland A."/>
            <person name="Lapidus A."/>
            <person name="Cheng J.-F."/>
            <person name="Bruce D."/>
            <person name="Goodwin L."/>
            <person name="Pitluck S."/>
            <person name="Chertkov O."/>
            <person name="Detter J.C."/>
            <person name="Han C."/>
            <person name="Tapia R."/>
            <person name="Land M."/>
            <person name="Hauser L."/>
            <person name="Jeffries C."/>
            <person name="Kyrpides N."/>
            <person name="Ivanova N."/>
            <person name="Mikhailova N."/>
            <person name="Brumm P."/>
            <person name="Mead D."/>
            <person name="Woyke T."/>
        </authorList>
    </citation>
    <scope>NUCLEOTIDE SEQUENCE [LARGE SCALE GENOMIC DNA]</scope>
    <source>
        <strain evidence="2">ATCC 21833 / DSM 2522 / FERM P-1141 / JCM 9156 / N-4</strain>
    </source>
</reference>
<dbReference type="eggNOG" id="COG0142">
    <property type="taxonomic scope" value="Bacteria"/>
</dbReference>
<dbReference type="RefSeq" id="WP_013488463.1">
    <property type="nucleotide sequence ID" value="NC_014829.1"/>
</dbReference>
<name>E6TZF3_EVAC2</name>
<evidence type="ECO:0000313" key="2">
    <source>
        <dbReference type="Proteomes" id="UP000001401"/>
    </source>
</evidence>
<organism evidence="1 2">
    <name type="scientific">Evansella cellulosilytica (strain ATCC 21833 / DSM 2522 / FERM P-1141 / JCM 9156 / N-4)</name>
    <name type="common">Bacillus cellulosilyticus</name>
    <dbReference type="NCBI Taxonomy" id="649639"/>
    <lineage>
        <taxon>Bacteria</taxon>
        <taxon>Bacillati</taxon>
        <taxon>Bacillota</taxon>
        <taxon>Bacilli</taxon>
        <taxon>Bacillales</taxon>
        <taxon>Bacillaceae</taxon>
        <taxon>Evansella</taxon>
    </lineage>
</organism>
<protein>
    <submittedName>
        <fullName evidence="1">Heptaprenyl diphosphate synthase component I (Spore germination protein C1)</fullName>
    </submittedName>
</protein>
<dbReference type="OrthoDB" id="2417886at2"/>
<dbReference type="AlphaFoldDB" id="E6TZF3"/>
<dbReference type="Pfam" id="PF07307">
    <property type="entry name" value="HEPPP_synt_1"/>
    <property type="match status" value="1"/>
</dbReference>
<gene>
    <name evidence="1" type="ordered locus">Bcell_1865</name>
</gene>
<dbReference type="HOGENOM" id="CLU_087202_0_0_9"/>
<evidence type="ECO:0000313" key="1">
    <source>
        <dbReference type="EMBL" id="ADU30127.1"/>
    </source>
</evidence>
<proteinExistence type="predicted"/>
<keyword evidence="2" id="KW-1185">Reference proteome</keyword>
<sequence>MSSTYLYSEELKSIIDSFYTKIKHPYLQKYIEDPQIDADQAVILYMMLKEKKVDQAYISQCILTTILVQAALDTHEQVSVDELQNETNRKKRQLKVLAGDYYSSLYYSVLSKVDDVTLIKVLAKSIQEINESKMNVYKNKIKKIQAGFDDVRTIDTSLLRNIANMLQMSEWKNVIEEFFFLKRLLKERFLWLDKGMKGSLVDMLLYEVSETDKNTEYRGQLLARFDRHIEVTKDKLLHISKDWVVNATFLQKRVHELLVENKYEHWVMEEG</sequence>
<dbReference type="STRING" id="649639.Bcell_1865"/>
<dbReference type="InterPro" id="IPR009920">
    <property type="entry name" value="HEPPP_synth_su1"/>
</dbReference>
<dbReference type="Proteomes" id="UP000001401">
    <property type="component" value="Chromosome"/>
</dbReference>
<dbReference type="KEGG" id="bco:Bcell_1865"/>
<dbReference type="GO" id="GO:0009234">
    <property type="term" value="P:menaquinone biosynthetic process"/>
    <property type="evidence" value="ECO:0007669"/>
    <property type="project" value="InterPro"/>
</dbReference>